<dbReference type="RefSeq" id="XP_020430431.1">
    <property type="nucleotide sequence ID" value="XM_020579756.1"/>
</dbReference>
<evidence type="ECO:0000256" key="1">
    <source>
        <dbReference type="ARBA" id="ARBA00022980"/>
    </source>
</evidence>
<sequence length="125" mass="14969">MQKLDLNDFSLPFDEPNKERPYGHCLVAGIDKYPRRIVRKMSRKVIMKRIAIRPFVKVVNYNHIMPTRYNFETREENSFNGIKESVTMETAKPAKRLNTKYAVKKIFQDKYKAGKSKWFFTKLRF</sequence>
<dbReference type="InterPro" id="IPR018262">
    <property type="entry name" value="Ribosomal_eL27_CS"/>
</dbReference>
<dbReference type="Proteomes" id="UP000001396">
    <property type="component" value="Unassembled WGS sequence"/>
</dbReference>
<dbReference type="PANTHER" id="PTHR10497">
    <property type="entry name" value="60S RIBOSOMAL PROTEIN L27"/>
    <property type="match status" value="1"/>
</dbReference>
<evidence type="ECO:0000313" key="4">
    <source>
        <dbReference type="EMBL" id="EFA78306.1"/>
    </source>
</evidence>
<dbReference type="FunCoup" id="D3BK76">
    <property type="interactions" value="491"/>
</dbReference>
<keyword evidence="1 3" id="KW-0689">Ribosomal protein</keyword>
<organism evidence="4 5">
    <name type="scientific">Heterostelium pallidum (strain ATCC 26659 / Pp 5 / PN500)</name>
    <name type="common">Cellular slime mold</name>
    <name type="synonym">Polysphondylium pallidum</name>
    <dbReference type="NCBI Taxonomy" id="670386"/>
    <lineage>
        <taxon>Eukaryota</taxon>
        <taxon>Amoebozoa</taxon>
        <taxon>Evosea</taxon>
        <taxon>Eumycetozoa</taxon>
        <taxon>Dictyostelia</taxon>
        <taxon>Acytosteliales</taxon>
        <taxon>Acytosteliaceae</taxon>
        <taxon>Heterostelium</taxon>
    </lineage>
</organism>
<dbReference type="PROSITE" id="PS01107">
    <property type="entry name" value="RIBOSOMAL_L27E"/>
    <property type="match status" value="1"/>
</dbReference>
<dbReference type="GO" id="GO:0005840">
    <property type="term" value="C:ribosome"/>
    <property type="evidence" value="ECO:0007669"/>
    <property type="project" value="UniProtKB-KW"/>
</dbReference>
<dbReference type="GO" id="GO:1990904">
    <property type="term" value="C:ribonucleoprotein complex"/>
    <property type="evidence" value="ECO:0007669"/>
    <property type="project" value="UniProtKB-KW"/>
</dbReference>
<dbReference type="OMA" id="NQWFFTK"/>
<dbReference type="STRING" id="670386.D3BK76"/>
<keyword evidence="5" id="KW-1185">Reference proteome</keyword>
<dbReference type="InterPro" id="IPR001141">
    <property type="entry name" value="Ribosomal_eL27"/>
</dbReference>
<dbReference type="GO" id="GO:0003735">
    <property type="term" value="F:structural constituent of ribosome"/>
    <property type="evidence" value="ECO:0007669"/>
    <property type="project" value="InterPro"/>
</dbReference>
<name>D3BK76_HETP5</name>
<proteinExistence type="inferred from homology"/>
<dbReference type="GO" id="GO:0006412">
    <property type="term" value="P:translation"/>
    <property type="evidence" value="ECO:0007669"/>
    <property type="project" value="InterPro"/>
</dbReference>
<dbReference type="GeneID" id="31364433"/>
<comment type="caution">
    <text evidence="4">The sequence shown here is derived from an EMBL/GenBank/DDBJ whole genome shotgun (WGS) entry which is preliminary data.</text>
</comment>
<dbReference type="CDD" id="cd06090">
    <property type="entry name" value="KOW_RPL27"/>
    <property type="match status" value="1"/>
</dbReference>
<comment type="similarity">
    <text evidence="3">Belongs to the eukaryotic ribosomal protein eL27 family.</text>
</comment>
<reference evidence="4 5" key="1">
    <citation type="journal article" date="2011" name="Genome Res.">
        <title>Phylogeny-wide analysis of social amoeba genomes highlights ancient origins for complex intercellular communication.</title>
        <authorList>
            <person name="Heidel A.J."/>
            <person name="Lawal H.M."/>
            <person name="Felder M."/>
            <person name="Schilde C."/>
            <person name="Helps N.R."/>
            <person name="Tunggal B."/>
            <person name="Rivero F."/>
            <person name="John U."/>
            <person name="Schleicher M."/>
            <person name="Eichinger L."/>
            <person name="Platzer M."/>
            <person name="Noegel A.A."/>
            <person name="Schaap P."/>
            <person name="Gloeckner G."/>
        </authorList>
    </citation>
    <scope>NUCLEOTIDE SEQUENCE [LARGE SCALE GENOMIC DNA]</scope>
    <source>
        <strain evidence="5">ATCC 26659 / Pp 5 / PN500</strain>
    </source>
</reference>
<gene>
    <name evidence="4" type="primary">rpl27</name>
    <name evidence="4" type="ORF">PPL_08957</name>
</gene>
<dbReference type="Pfam" id="PF01777">
    <property type="entry name" value="Ribosomal_L27e"/>
    <property type="match status" value="1"/>
</dbReference>
<dbReference type="InParanoid" id="D3BK76"/>
<protein>
    <recommendedName>
        <fullName evidence="3">60S ribosomal protein L27</fullName>
    </recommendedName>
</protein>
<evidence type="ECO:0000256" key="3">
    <source>
        <dbReference type="RuleBase" id="RU000575"/>
    </source>
</evidence>
<dbReference type="EMBL" id="ADBJ01000038">
    <property type="protein sequence ID" value="EFA78306.1"/>
    <property type="molecule type" value="Genomic_DNA"/>
</dbReference>
<dbReference type="InterPro" id="IPR038655">
    <property type="entry name" value="Ribosomal_eL27_sf"/>
</dbReference>
<accession>D3BK76</accession>
<keyword evidence="2 3" id="KW-0687">Ribonucleoprotein</keyword>
<dbReference type="Gene3D" id="2.30.30.770">
    <property type="match status" value="1"/>
</dbReference>
<evidence type="ECO:0000256" key="2">
    <source>
        <dbReference type="ARBA" id="ARBA00023274"/>
    </source>
</evidence>
<dbReference type="AlphaFoldDB" id="D3BK76"/>
<evidence type="ECO:0000313" key="5">
    <source>
        <dbReference type="Proteomes" id="UP000001396"/>
    </source>
</evidence>
<dbReference type="InterPro" id="IPR041991">
    <property type="entry name" value="Ribosomal_eL27_KOW"/>
</dbReference>